<gene>
    <name evidence="2" type="ORF">R1sor_012287</name>
</gene>
<dbReference type="EMBL" id="JBJQOH010000002">
    <property type="protein sequence ID" value="KAL3698211.1"/>
    <property type="molecule type" value="Genomic_DNA"/>
</dbReference>
<dbReference type="AlphaFoldDB" id="A0ABD3I458"/>
<proteinExistence type="predicted"/>
<feature type="compositionally biased region" description="Basic and acidic residues" evidence="1">
    <location>
        <begin position="1"/>
        <end position="12"/>
    </location>
</feature>
<keyword evidence="3" id="KW-1185">Reference proteome</keyword>
<protein>
    <submittedName>
        <fullName evidence="2">Uncharacterized protein</fullName>
    </submittedName>
</protein>
<feature type="region of interest" description="Disordered" evidence="1">
    <location>
        <begin position="1"/>
        <end position="27"/>
    </location>
</feature>
<evidence type="ECO:0000256" key="1">
    <source>
        <dbReference type="SAM" id="MobiDB-lite"/>
    </source>
</evidence>
<dbReference type="Proteomes" id="UP001633002">
    <property type="component" value="Unassembled WGS sequence"/>
</dbReference>
<organism evidence="2 3">
    <name type="scientific">Riccia sorocarpa</name>
    <dbReference type="NCBI Taxonomy" id="122646"/>
    <lineage>
        <taxon>Eukaryota</taxon>
        <taxon>Viridiplantae</taxon>
        <taxon>Streptophyta</taxon>
        <taxon>Embryophyta</taxon>
        <taxon>Marchantiophyta</taxon>
        <taxon>Marchantiopsida</taxon>
        <taxon>Marchantiidae</taxon>
        <taxon>Marchantiales</taxon>
        <taxon>Ricciaceae</taxon>
        <taxon>Riccia</taxon>
    </lineage>
</organism>
<reference evidence="2 3" key="1">
    <citation type="submission" date="2024-09" db="EMBL/GenBank/DDBJ databases">
        <title>Chromosome-scale assembly of Riccia sorocarpa.</title>
        <authorList>
            <person name="Paukszto L."/>
        </authorList>
    </citation>
    <scope>NUCLEOTIDE SEQUENCE [LARGE SCALE GENOMIC DNA]</scope>
    <source>
        <strain evidence="2">LP-2024</strain>
        <tissue evidence="2">Aerial parts of the thallus</tissue>
    </source>
</reference>
<feature type="compositionally biased region" description="Polar residues" evidence="1">
    <location>
        <begin position="96"/>
        <end position="106"/>
    </location>
</feature>
<accession>A0ABD3I458</accession>
<sequence>MRKMEARAKEDYQGGEAEEFPVESVEHQAAENKNCALLCVAGDLENHHTGRAIPTDVELETEAEPGAGLNQGRQQEKEVETQENNTQVREAAKEGNQYQTGTQLSLSGRGYYPRPRFVTAPVTRQSQKERVEAITIVTQVTPERRAVEKRRILENREPLNLRAEFMDVRSRTRRQPQTGEHNFLISFPTSNVAADLSVLLPTDLRTDEAIEWIHRLEPWRGDAKTPLLSGIESDRSKKTRNQSTCINARGKSHRRLNALRAGGYALLISAKLRMLEFGVYGFGGAAWATMHAANGSVMVASLHAPNQRRAPTLHETRFLRRVF</sequence>
<comment type="caution">
    <text evidence="2">The sequence shown here is derived from an EMBL/GenBank/DDBJ whole genome shotgun (WGS) entry which is preliminary data.</text>
</comment>
<feature type="region of interest" description="Disordered" evidence="1">
    <location>
        <begin position="66"/>
        <end position="112"/>
    </location>
</feature>
<evidence type="ECO:0000313" key="2">
    <source>
        <dbReference type="EMBL" id="KAL3698211.1"/>
    </source>
</evidence>
<name>A0ABD3I458_9MARC</name>
<evidence type="ECO:0000313" key="3">
    <source>
        <dbReference type="Proteomes" id="UP001633002"/>
    </source>
</evidence>